<evidence type="ECO:0008006" key="4">
    <source>
        <dbReference type="Google" id="ProtNLM"/>
    </source>
</evidence>
<organism evidence="2 3">
    <name type="scientific">Candidatus Phytoplasma melaleucae</name>
    <dbReference type="NCBI Taxonomy" id="2982630"/>
    <lineage>
        <taxon>Bacteria</taxon>
        <taxon>Bacillati</taxon>
        <taxon>Mycoplasmatota</taxon>
        <taxon>Mollicutes</taxon>
        <taxon>Acholeplasmatales</taxon>
        <taxon>Acholeplasmataceae</taxon>
        <taxon>Candidatus Phytoplasma</taxon>
    </lineage>
</organism>
<evidence type="ECO:0000256" key="1">
    <source>
        <dbReference type="SAM" id="MobiDB-lite"/>
    </source>
</evidence>
<reference evidence="2 3" key="1">
    <citation type="journal article" date="2023" name="Int. J. Syst. Evol. Microbiol.">
        <title>The observation of taxonomic boundaries for the 16SrII and 16SrXXV phytoplasmas using genome-based delimitation.</title>
        <authorList>
            <person name="Rodrigues Jardim B."/>
            <person name="Tran-Nguyen L.T.T."/>
            <person name="Gambley C."/>
            <person name="Al-Sadi A.M."/>
            <person name="Al-Subhi A.M."/>
            <person name="Foissac X."/>
            <person name="Salar P."/>
            <person name="Cai H."/>
            <person name="Yang J.Y."/>
            <person name="Davis R."/>
            <person name="Jones L."/>
            <person name="Rodoni B."/>
            <person name="Constable F.E."/>
        </authorList>
    </citation>
    <scope>NUCLEOTIDE SEQUENCE [LARGE SCALE GENOMIC DNA]</scope>
    <source>
        <strain evidence="2">BAWM-155c</strain>
    </source>
</reference>
<evidence type="ECO:0000313" key="3">
    <source>
        <dbReference type="Proteomes" id="UP001172036"/>
    </source>
</evidence>
<dbReference type="Proteomes" id="UP001172036">
    <property type="component" value="Unassembled WGS sequence"/>
</dbReference>
<comment type="caution">
    <text evidence="2">The sequence shown here is derived from an EMBL/GenBank/DDBJ whole genome shotgun (WGS) entry which is preliminary data.</text>
</comment>
<feature type="region of interest" description="Disordered" evidence="1">
    <location>
        <begin position="330"/>
        <end position="349"/>
    </location>
</feature>
<accession>A0ABT9DCW8</accession>
<proteinExistence type="predicted"/>
<gene>
    <name evidence="2" type="ORF">OC680_00380</name>
</gene>
<sequence>MLSSIMLCFLSSAFIYAAIKLDLFTAIVSEDIPLAEVKKGQFLLVEDKREELKNTEYYSYYEDLNERNPNKKIKPKHLFPQNEYLGRDDAKHTYVLNMLHEIKLNPDDLKKIPDDVLDRYNRLSMNYKIVLLHQDNFNKPEHQIDDKKNLTLVDTRNGFHTQFQVGDNQEPIDFFPLSMVYNRLVPWKENNGSKTQLHAAEWLYGQKLDKNLWAKYYENDTKNYPLLCDRNPNNQNTPTTCKVFIQLQQSISLNKEVFNLLKNELQKLNKKIDDYDNYMQCVQTIVEYDLVDQNENTPESNKLKRDGGPQGPKIQGMRWTSKLREDAPQIKSVKLLNQNKMSEIQRESN</sequence>
<protein>
    <recommendedName>
        <fullName evidence="4">Effector</fullName>
    </recommendedName>
</protein>
<dbReference type="EMBL" id="JAOSID010000001">
    <property type="protein sequence ID" value="MDO8167940.1"/>
    <property type="molecule type" value="Genomic_DNA"/>
</dbReference>
<dbReference type="RefSeq" id="WP_304515142.1">
    <property type="nucleotide sequence ID" value="NZ_JAOSID010000001.1"/>
</dbReference>
<name>A0ABT9DCW8_9MOLU</name>
<feature type="region of interest" description="Disordered" evidence="1">
    <location>
        <begin position="296"/>
        <end position="322"/>
    </location>
</feature>
<keyword evidence="3" id="KW-1185">Reference proteome</keyword>
<evidence type="ECO:0000313" key="2">
    <source>
        <dbReference type="EMBL" id="MDO8167940.1"/>
    </source>
</evidence>